<dbReference type="PANTHER" id="PTHR47523">
    <property type="entry name" value="F21O3.11 PROTEIN"/>
    <property type="match status" value="1"/>
</dbReference>
<feature type="transmembrane region" description="Helical" evidence="2">
    <location>
        <begin position="545"/>
        <end position="572"/>
    </location>
</feature>
<evidence type="ECO:0000313" key="4">
    <source>
        <dbReference type="Proteomes" id="UP001054889"/>
    </source>
</evidence>
<evidence type="ECO:0000256" key="1">
    <source>
        <dbReference type="SAM" id="MobiDB-lite"/>
    </source>
</evidence>
<sequence length="575" mass="63111">MFTEEDGKTTSNPTVFQKIWCHVFSPAYFHHYNAQTPEASPVNKTGAKPEENVERNAERPKESNGEQLVLGVGPVQKSLWRLSKLVPLEGVRKSLSVLQKQANVFGKASSQLDSYLQSKVDESDEEPQSLEIQEGSEGIALTPLSDKDGGCSEENNRTEKINASEARGSKRWSRVPSLPSYVPFGELYLLGDSSVNTLSDSEYSKMTSYGLWKYFVIHILKALHCSCRIYDSCMSANAPIFTGIEQLPQFSHLQELLGLTATDSVELGHIVEPPVIRTATSILPLGWNGLPGGKNADPLKVDIIGHGLHLCTLFQAQINGNWYALACESSYKSNELPLEVRRLKEELHLGLHDLSRRTDLVVIVHNLAHRIPQYHQSNNSLPRPALSLLLDEVKALGIPWILAITNKFSVSAHEQNTLISSAMEAYQASPEMTKVVNSSPFVMPSSRNTLQPIDITTGNSGTTEPANRSAFYPVNFALSPFQRKDIVMHVEGVTALRQLVHQVVLKEEEPAFEELAHERLSLELARERAASLQAKQKPPKRDGSVTAAAVGASLGAGLGIVMAVIMGAASALRKP</sequence>
<feature type="region of interest" description="Disordered" evidence="1">
    <location>
        <begin position="36"/>
        <end position="65"/>
    </location>
</feature>
<accession>A0AAV5BH92</accession>
<keyword evidence="2" id="KW-0472">Membrane</keyword>
<gene>
    <name evidence="3" type="primary">ga00751</name>
    <name evidence="3" type="ORF">PR202_ga00751</name>
</gene>
<dbReference type="EMBL" id="BQKI01000001">
    <property type="protein sequence ID" value="GJM85023.1"/>
    <property type="molecule type" value="Genomic_DNA"/>
</dbReference>
<dbReference type="PANTHER" id="PTHR47523:SF1">
    <property type="entry name" value="F21O3.11 PROTEIN"/>
    <property type="match status" value="1"/>
</dbReference>
<name>A0AAV5BH92_ELECO</name>
<comment type="caution">
    <text evidence="3">The sequence shown here is derived from an EMBL/GenBank/DDBJ whole genome shotgun (WGS) entry which is preliminary data.</text>
</comment>
<keyword evidence="4" id="KW-1185">Reference proteome</keyword>
<feature type="compositionally biased region" description="Basic and acidic residues" evidence="1">
    <location>
        <begin position="145"/>
        <end position="162"/>
    </location>
</feature>
<keyword evidence="2" id="KW-1133">Transmembrane helix</keyword>
<reference evidence="3" key="1">
    <citation type="journal article" date="2018" name="DNA Res.">
        <title>Multiple hybrid de novo genome assembly of finger millet, an orphan allotetraploid crop.</title>
        <authorList>
            <person name="Hatakeyama M."/>
            <person name="Aluri S."/>
            <person name="Balachadran M.T."/>
            <person name="Sivarajan S.R."/>
            <person name="Patrignani A."/>
            <person name="Gruter S."/>
            <person name="Poveda L."/>
            <person name="Shimizu-Inatsugi R."/>
            <person name="Baeten J."/>
            <person name="Francoijs K.J."/>
            <person name="Nataraja K.N."/>
            <person name="Reddy Y.A.N."/>
            <person name="Phadnis S."/>
            <person name="Ravikumar R.L."/>
            <person name="Schlapbach R."/>
            <person name="Sreeman S.M."/>
            <person name="Shimizu K.K."/>
        </authorList>
    </citation>
    <scope>NUCLEOTIDE SEQUENCE</scope>
</reference>
<reference evidence="3" key="2">
    <citation type="submission" date="2021-12" db="EMBL/GenBank/DDBJ databases">
        <title>Resequencing data analysis of finger millet.</title>
        <authorList>
            <person name="Hatakeyama M."/>
            <person name="Aluri S."/>
            <person name="Balachadran M.T."/>
            <person name="Sivarajan S.R."/>
            <person name="Poveda L."/>
            <person name="Shimizu-Inatsugi R."/>
            <person name="Schlapbach R."/>
            <person name="Sreeman S.M."/>
            <person name="Shimizu K.K."/>
        </authorList>
    </citation>
    <scope>NUCLEOTIDE SEQUENCE</scope>
</reference>
<organism evidence="3 4">
    <name type="scientific">Eleusine coracana subsp. coracana</name>
    <dbReference type="NCBI Taxonomy" id="191504"/>
    <lineage>
        <taxon>Eukaryota</taxon>
        <taxon>Viridiplantae</taxon>
        <taxon>Streptophyta</taxon>
        <taxon>Embryophyta</taxon>
        <taxon>Tracheophyta</taxon>
        <taxon>Spermatophyta</taxon>
        <taxon>Magnoliopsida</taxon>
        <taxon>Liliopsida</taxon>
        <taxon>Poales</taxon>
        <taxon>Poaceae</taxon>
        <taxon>PACMAD clade</taxon>
        <taxon>Chloridoideae</taxon>
        <taxon>Cynodonteae</taxon>
        <taxon>Eleusininae</taxon>
        <taxon>Eleusine</taxon>
    </lineage>
</organism>
<dbReference type="Proteomes" id="UP001054889">
    <property type="component" value="Unassembled WGS sequence"/>
</dbReference>
<keyword evidence="2" id="KW-0812">Transmembrane</keyword>
<evidence type="ECO:0000313" key="3">
    <source>
        <dbReference type="EMBL" id="GJM85023.1"/>
    </source>
</evidence>
<evidence type="ECO:0000256" key="2">
    <source>
        <dbReference type="SAM" id="Phobius"/>
    </source>
</evidence>
<protein>
    <submittedName>
        <fullName evidence="3">Uncharacterized protein</fullName>
    </submittedName>
</protein>
<dbReference type="AlphaFoldDB" id="A0AAV5BH92"/>
<proteinExistence type="predicted"/>
<feature type="region of interest" description="Disordered" evidence="1">
    <location>
        <begin position="119"/>
        <end position="164"/>
    </location>
</feature>
<feature type="compositionally biased region" description="Basic and acidic residues" evidence="1">
    <location>
        <begin position="47"/>
        <end position="64"/>
    </location>
</feature>